<dbReference type="EMBL" id="JABWDU010000002">
    <property type="protein sequence ID" value="NVD38768.1"/>
    <property type="molecule type" value="Genomic_DNA"/>
</dbReference>
<evidence type="ECO:0000313" key="1">
    <source>
        <dbReference type="EMBL" id="NVD38768.1"/>
    </source>
</evidence>
<dbReference type="RefSeq" id="WP_176352401.1">
    <property type="nucleotide sequence ID" value="NZ_JABWDU010000002.1"/>
</dbReference>
<proteinExistence type="predicted"/>
<comment type="caution">
    <text evidence="1">The sequence shown here is derived from an EMBL/GenBank/DDBJ whole genome shotgun (WGS) entry which is preliminary data.</text>
</comment>
<evidence type="ECO:0000313" key="2">
    <source>
        <dbReference type="Proteomes" id="UP000520198"/>
    </source>
</evidence>
<keyword evidence="2" id="KW-1185">Reference proteome</keyword>
<reference evidence="1 2" key="1">
    <citation type="submission" date="2020-06" db="EMBL/GenBank/DDBJ databases">
        <authorList>
            <person name="Grouzdev D.S."/>
        </authorList>
    </citation>
    <scope>NUCLEOTIDE SEQUENCE [LARGE SCALE GENOMIC DNA]</scope>
    <source>
        <strain evidence="1 2">HO-A22</strain>
    </source>
</reference>
<gene>
    <name evidence="1" type="ORF">HT585_07880</name>
</gene>
<organism evidence="1 2">
    <name type="scientific">Ensifer oleiphilus</name>
    <dbReference type="NCBI Taxonomy" id="2742698"/>
    <lineage>
        <taxon>Bacteria</taxon>
        <taxon>Pseudomonadati</taxon>
        <taxon>Pseudomonadota</taxon>
        <taxon>Alphaproteobacteria</taxon>
        <taxon>Hyphomicrobiales</taxon>
        <taxon>Rhizobiaceae</taxon>
        <taxon>Sinorhizobium/Ensifer group</taxon>
        <taxon>Ensifer</taxon>
    </lineage>
</organism>
<accession>A0A7Y6Q480</accession>
<dbReference type="AlphaFoldDB" id="A0A7Y6Q480"/>
<protein>
    <submittedName>
        <fullName evidence="1">Uncharacterized protein</fullName>
    </submittedName>
</protein>
<name>A0A7Y6Q480_9HYPH</name>
<sequence length="62" mass="6543">MKLIRMRGAKSAGPAYMGRFTAICSLPDGKNKVTNRQRSGNLATIDPEATIALALPTPADAL</sequence>
<dbReference type="Proteomes" id="UP000520198">
    <property type="component" value="Unassembled WGS sequence"/>
</dbReference>